<feature type="compositionally biased region" description="Gly residues" evidence="1">
    <location>
        <begin position="66"/>
        <end position="78"/>
    </location>
</feature>
<organism evidence="2">
    <name type="scientific">Brachypodium distachyon</name>
    <name type="common">Purple false brome</name>
    <name type="synonym">Trachynia distachya</name>
    <dbReference type="NCBI Taxonomy" id="15368"/>
    <lineage>
        <taxon>Eukaryota</taxon>
        <taxon>Viridiplantae</taxon>
        <taxon>Streptophyta</taxon>
        <taxon>Embryophyta</taxon>
        <taxon>Tracheophyta</taxon>
        <taxon>Spermatophyta</taxon>
        <taxon>Magnoliopsida</taxon>
        <taxon>Liliopsida</taxon>
        <taxon>Poales</taxon>
        <taxon>Poaceae</taxon>
        <taxon>BOP clade</taxon>
        <taxon>Pooideae</taxon>
        <taxon>Stipodae</taxon>
        <taxon>Brachypodieae</taxon>
        <taxon>Brachypodium</taxon>
    </lineage>
</organism>
<evidence type="ECO:0000256" key="1">
    <source>
        <dbReference type="SAM" id="MobiDB-lite"/>
    </source>
</evidence>
<dbReference type="Proteomes" id="UP000008810">
    <property type="component" value="Chromosome 4"/>
</dbReference>
<reference evidence="2" key="2">
    <citation type="submission" date="2017-06" db="EMBL/GenBank/DDBJ databases">
        <title>WGS assembly of Brachypodium distachyon.</title>
        <authorList>
            <consortium name="The International Brachypodium Initiative"/>
            <person name="Lucas S."/>
            <person name="Harmon-Smith M."/>
            <person name="Lail K."/>
            <person name="Tice H."/>
            <person name="Grimwood J."/>
            <person name="Bruce D."/>
            <person name="Barry K."/>
            <person name="Shu S."/>
            <person name="Lindquist E."/>
            <person name="Wang M."/>
            <person name="Pitluck S."/>
            <person name="Vogel J.P."/>
            <person name="Garvin D.F."/>
            <person name="Mockler T.C."/>
            <person name="Schmutz J."/>
            <person name="Rokhsar D."/>
            <person name="Bevan M.W."/>
        </authorList>
    </citation>
    <scope>NUCLEOTIDE SEQUENCE</scope>
    <source>
        <strain evidence="2">Bd21</strain>
    </source>
</reference>
<dbReference type="EnsemblPlants" id="KQJ89837">
    <property type="protein sequence ID" value="KQJ89837"/>
    <property type="gene ID" value="BRADI_4g28229v3"/>
</dbReference>
<evidence type="ECO:0000313" key="3">
    <source>
        <dbReference type="EnsemblPlants" id="KQJ89837"/>
    </source>
</evidence>
<reference evidence="2 3" key="1">
    <citation type="journal article" date="2010" name="Nature">
        <title>Genome sequencing and analysis of the model grass Brachypodium distachyon.</title>
        <authorList>
            <consortium name="International Brachypodium Initiative"/>
        </authorList>
    </citation>
    <scope>NUCLEOTIDE SEQUENCE [LARGE SCALE GENOMIC DNA]</scope>
    <source>
        <strain evidence="2 3">Bd21</strain>
    </source>
</reference>
<feature type="compositionally biased region" description="Basic residues" evidence="1">
    <location>
        <begin position="153"/>
        <end position="169"/>
    </location>
</feature>
<reference evidence="3" key="3">
    <citation type="submission" date="2018-08" db="UniProtKB">
        <authorList>
            <consortium name="EnsemblPlants"/>
        </authorList>
    </citation>
    <scope>IDENTIFICATION</scope>
    <source>
        <strain evidence="3">cv. Bd21</strain>
    </source>
</reference>
<proteinExistence type="predicted"/>
<feature type="compositionally biased region" description="Low complexity" evidence="1">
    <location>
        <begin position="125"/>
        <end position="140"/>
    </location>
</feature>
<keyword evidence="4" id="KW-1185">Reference proteome</keyword>
<feature type="compositionally biased region" description="Low complexity" evidence="1">
    <location>
        <begin position="29"/>
        <end position="44"/>
    </location>
</feature>
<dbReference type="AlphaFoldDB" id="A0A0Q3LBI1"/>
<evidence type="ECO:0000313" key="4">
    <source>
        <dbReference type="Proteomes" id="UP000008810"/>
    </source>
</evidence>
<dbReference type="EMBL" id="CM000883">
    <property type="protein sequence ID" value="KQJ89837.2"/>
    <property type="molecule type" value="Genomic_DNA"/>
</dbReference>
<accession>A0A0Q3LBI1</accession>
<feature type="region of interest" description="Disordered" evidence="1">
    <location>
        <begin position="1"/>
        <end position="185"/>
    </location>
</feature>
<sequence length="185" mass="18886">MDSSDLARTRPRPHHPRGPVAPPPMLILAPERSSSPSPAGAPPAVDSLAHGIPLFSTGGRRDSCGRTGGGRALCSGGGRDSRARTGGSRALCGGGGRDSRGQLVSDVASPRVQGAAAPAGDPPLSSSAPCSISAAAAAGSVRNRDRAGGHAHAQPRRAARRSLRGRPQRRPLPELPHHHHRRGAL</sequence>
<name>A0A0Q3LBI1_BRADI</name>
<dbReference type="Gramene" id="KQJ89837">
    <property type="protein sequence ID" value="KQJ89837"/>
    <property type="gene ID" value="BRADI_4g28229v3"/>
</dbReference>
<protein>
    <submittedName>
        <fullName evidence="2 3">Uncharacterized protein</fullName>
    </submittedName>
</protein>
<evidence type="ECO:0000313" key="2">
    <source>
        <dbReference type="EMBL" id="KQJ89837.2"/>
    </source>
</evidence>
<gene>
    <name evidence="2" type="ORF">BRADI_4g28229v3</name>
</gene>
<dbReference type="InParanoid" id="A0A0Q3LBI1"/>